<dbReference type="SMART" id="SM01231">
    <property type="entry name" value="H-kinase_dim"/>
    <property type="match status" value="1"/>
</dbReference>
<dbReference type="InterPro" id="IPR002545">
    <property type="entry name" value="CheW-lke_dom"/>
</dbReference>
<feature type="domain" description="HPt" evidence="14">
    <location>
        <begin position="1"/>
        <end position="102"/>
    </location>
</feature>
<dbReference type="Gene3D" id="3.30.70.1110">
    <property type="entry name" value="Histidine kinase CheA-like, P2 response regulator-binding domain"/>
    <property type="match status" value="1"/>
</dbReference>
<dbReference type="SUPFAM" id="SSF50341">
    <property type="entry name" value="CheW-like"/>
    <property type="match status" value="1"/>
</dbReference>
<dbReference type="RefSeq" id="WP_103113918.1">
    <property type="nucleotide sequence ID" value="NZ_PPFX01000001.1"/>
</dbReference>
<dbReference type="OrthoDB" id="9803176at2"/>
<dbReference type="PROSITE" id="PS50851">
    <property type="entry name" value="CHEW"/>
    <property type="match status" value="1"/>
</dbReference>
<keyword evidence="4" id="KW-0145">Chemotaxis</keyword>
<keyword evidence="7" id="KW-0547">Nucleotide-binding</keyword>
<comment type="catalytic activity">
    <reaction evidence="1">
        <text>ATP + protein L-histidine = ADP + protein N-phospho-L-histidine.</text>
        <dbReference type="EC" id="2.7.13.3"/>
    </reaction>
</comment>
<evidence type="ECO:0000256" key="9">
    <source>
        <dbReference type="ARBA" id="ARBA00022840"/>
    </source>
</evidence>
<evidence type="ECO:0000259" key="14">
    <source>
        <dbReference type="PROSITE" id="PS50894"/>
    </source>
</evidence>
<evidence type="ECO:0000256" key="5">
    <source>
        <dbReference type="ARBA" id="ARBA00022553"/>
    </source>
</evidence>
<dbReference type="Proteomes" id="UP000236340">
    <property type="component" value="Unassembled WGS sequence"/>
</dbReference>
<keyword evidence="6" id="KW-0808">Transferase</keyword>
<dbReference type="PANTHER" id="PTHR43395">
    <property type="entry name" value="SENSOR HISTIDINE KINASE CHEA"/>
    <property type="match status" value="1"/>
</dbReference>
<dbReference type="InterPro" id="IPR036061">
    <property type="entry name" value="CheW-like_dom_sf"/>
</dbReference>
<dbReference type="InterPro" id="IPR003594">
    <property type="entry name" value="HATPase_dom"/>
</dbReference>
<dbReference type="InterPro" id="IPR005467">
    <property type="entry name" value="His_kinase_dom"/>
</dbReference>
<protein>
    <recommendedName>
        <fullName evidence="3">Chemotaxis protein CheA</fullName>
        <ecNumber evidence="2">2.7.13.3</ecNumber>
    </recommendedName>
</protein>
<evidence type="ECO:0000256" key="8">
    <source>
        <dbReference type="ARBA" id="ARBA00022777"/>
    </source>
</evidence>
<dbReference type="SUPFAM" id="SSF55052">
    <property type="entry name" value="CheY-binding domain of CheA"/>
    <property type="match status" value="1"/>
</dbReference>
<dbReference type="Gene3D" id="1.20.120.160">
    <property type="entry name" value="HPT domain"/>
    <property type="match status" value="1"/>
</dbReference>
<dbReference type="Pfam" id="PF01584">
    <property type="entry name" value="CheW"/>
    <property type="match status" value="1"/>
</dbReference>
<dbReference type="PANTHER" id="PTHR43395:SF1">
    <property type="entry name" value="CHEMOTAXIS PROTEIN CHEA"/>
    <property type="match status" value="1"/>
</dbReference>
<dbReference type="EC" id="2.7.13.3" evidence="2"/>
<dbReference type="FunFam" id="3.30.565.10:FF:000016">
    <property type="entry name" value="Chemotaxis protein CheA, putative"/>
    <property type="match status" value="1"/>
</dbReference>
<dbReference type="InterPro" id="IPR036097">
    <property type="entry name" value="HisK_dim/P_sf"/>
</dbReference>
<feature type="domain" description="Histidine kinase" evidence="12">
    <location>
        <begin position="249"/>
        <end position="482"/>
    </location>
</feature>
<dbReference type="SUPFAM" id="SSF55874">
    <property type="entry name" value="ATPase domain of HSP90 chaperone/DNA topoisomerase II/histidine kinase"/>
    <property type="match status" value="1"/>
</dbReference>
<evidence type="ECO:0000313" key="16">
    <source>
        <dbReference type="Proteomes" id="UP000236340"/>
    </source>
</evidence>
<dbReference type="PRINTS" id="PR00344">
    <property type="entry name" value="BCTRLSENSOR"/>
</dbReference>
<evidence type="ECO:0000256" key="7">
    <source>
        <dbReference type="ARBA" id="ARBA00022741"/>
    </source>
</evidence>
<evidence type="ECO:0000256" key="6">
    <source>
        <dbReference type="ARBA" id="ARBA00022679"/>
    </source>
</evidence>
<dbReference type="CDD" id="cd00088">
    <property type="entry name" value="HPT"/>
    <property type="match status" value="1"/>
</dbReference>
<dbReference type="Pfam" id="PF07194">
    <property type="entry name" value="P2"/>
    <property type="match status" value="1"/>
</dbReference>
<dbReference type="GO" id="GO:0006935">
    <property type="term" value="P:chemotaxis"/>
    <property type="evidence" value="ECO:0007669"/>
    <property type="project" value="UniProtKB-KW"/>
</dbReference>
<evidence type="ECO:0000256" key="3">
    <source>
        <dbReference type="ARBA" id="ARBA00021495"/>
    </source>
</evidence>
<dbReference type="SMART" id="SM00073">
    <property type="entry name" value="HPT"/>
    <property type="match status" value="1"/>
</dbReference>
<dbReference type="InterPro" id="IPR010808">
    <property type="entry name" value="CheA_P2-bd"/>
</dbReference>
<dbReference type="Pfam" id="PF01627">
    <property type="entry name" value="Hpt"/>
    <property type="match status" value="1"/>
</dbReference>
<organism evidence="15 16">
    <name type="scientific">Geothermobacter hydrogeniphilus</name>
    <dbReference type="NCBI Taxonomy" id="1969733"/>
    <lineage>
        <taxon>Bacteria</taxon>
        <taxon>Pseudomonadati</taxon>
        <taxon>Thermodesulfobacteriota</taxon>
        <taxon>Desulfuromonadia</taxon>
        <taxon>Desulfuromonadales</taxon>
        <taxon>Geothermobacteraceae</taxon>
        <taxon>Geothermobacter</taxon>
    </lineage>
</organism>
<dbReference type="InterPro" id="IPR036890">
    <property type="entry name" value="HATPase_C_sf"/>
</dbReference>
<dbReference type="InterPro" id="IPR004358">
    <property type="entry name" value="Sig_transdc_His_kin-like_C"/>
</dbReference>
<evidence type="ECO:0000256" key="11">
    <source>
        <dbReference type="PROSITE-ProRule" id="PRU00110"/>
    </source>
</evidence>
<sequence length="623" mass="68320">MDMSKYREMFLSETREHLAVMARRLVDLEKAPDDREVIDTLFREAHSVKGMAASMGYQRMAGLAHALEDLLDGFRGDGEVPATAIDRLLAGCDLLEGLLEDIAAERPERSIDAFLQNTAGEEEIPLAEAIPAGEEIEVLELEPVAETIPLELTVEIADHAPAPAARALLVLRELERFGELLEQWPSQEELFKGGVVRHLRVRLESSCERSEIEAALLAMSDLAGVRWGEDSEDDGLPRRRREDSERTVRIRTELLDRFINLTGELMTTRSMLQSAQTRRSWQDLGEGLDQLSLLVNNLHHKVLEVRMMPVSSITGRLPRLVRDLARKTGKQVDLQIHGDEVELDRAILEELADPLVHLLRNAVDHGIEGEGVIAVRAWRERDLVLVEVADNGRGIDPRQIRDKALAKGLINAAQARAMGDRDLLGLICLPGFSTADQVTETSGRGVGMDVVKAAVENLGGVLDILSAPGEGTRMLLKLPVSVAIIQILLVACAGQTVALPITRVHRTLEVSREQLQSSGRQLVLPLDDEIIPLLSLRKLLKLPNRPFAGSVPLVITELRGRRVGLVVDRLVGQSQVFVKSLSFPLDHLPGVTGASVLGDGQVVFLIDPQGLLDAVNPVAGRAA</sequence>
<evidence type="ECO:0000256" key="2">
    <source>
        <dbReference type="ARBA" id="ARBA00012438"/>
    </source>
</evidence>
<dbReference type="InterPro" id="IPR051315">
    <property type="entry name" value="Bact_Chemotaxis_CheA"/>
</dbReference>
<dbReference type="SMART" id="SM00260">
    <property type="entry name" value="CheW"/>
    <property type="match status" value="1"/>
</dbReference>
<dbReference type="PROSITE" id="PS50894">
    <property type="entry name" value="HPT"/>
    <property type="match status" value="1"/>
</dbReference>
<accession>A0A2K2HES7</accession>
<feature type="modified residue" description="Phosphohistidine" evidence="11">
    <location>
        <position position="46"/>
    </location>
</feature>
<keyword evidence="5 11" id="KW-0597">Phosphoprotein</keyword>
<dbReference type="GO" id="GO:0005737">
    <property type="term" value="C:cytoplasm"/>
    <property type="evidence" value="ECO:0007669"/>
    <property type="project" value="InterPro"/>
</dbReference>
<dbReference type="Pfam" id="PF02895">
    <property type="entry name" value="H-kinase_dim"/>
    <property type="match status" value="1"/>
</dbReference>
<dbReference type="InterPro" id="IPR036641">
    <property type="entry name" value="HPT_dom_sf"/>
</dbReference>
<dbReference type="SUPFAM" id="SSF47384">
    <property type="entry name" value="Homodimeric domain of signal transducing histidine kinase"/>
    <property type="match status" value="1"/>
</dbReference>
<dbReference type="SMART" id="SM00387">
    <property type="entry name" value="HATPase_c"/>
    <property type="match status" value="1"/>
</dbReference>
<evidence type="ECO:0000313" key="15">
    <source>
        <dbReference type="EMBL" id="PNU21804.1"/>
    </source>
</evidence>
<evidence type="ECO:0000259" key="12">
    <source>
        <dbReference type="PROSITE" id="PS50109"/>
    </source>
</evidence>
<dbReference type="PROSITE" id="PS50109">
    <property type="entry name" value="HIS_KIN"/>
    <property type="match status" value="1"/>
</dbReference>
<dbReference type="GO" id="GO:0000155">
    <property type="term" value="F:phosphorelay sensor kinase activity"/>
    <property type="evidence" value="ECO:0007669"/>
    <property type="project" value="InterPro"/>
</dbReference>
<dbReference type="InterPro" id="IPR037006">
    <property type="entry name" value="CheA-like_homodim_sf"/>
</dbReference>
<evidence type="ECO:0000256" key="10">
    <source>
        <dbReference type="ARBA" id="ARBA00023012"/>
    </source>
</evidence>
<keyword evidence="10" id="KW-0902">Two-component regulatory system</keyword>
<evidence type="ECO:0000256" key="4">
    <source>
        <dbReference type="ARBA" id="ARBA00022500"/>
    </source>
</evidence>
<dbReference type="Gene3D" id="1.10.287.560">
    <property type="entry name" value="Histidine kinase CheA-like, homodimeric domain"/>
    <property type="match status" value="1"/>
</dbReference>
<name>A0A2K2HES7_9BACT</name>
<dbReference type="AlphaFoldDB" id="A0A2K2HES7"/>
<dbReference type="InterPro" id="IPR037052">
    <property type="entry name" value="CheA-like_P2_sf"/>
</dbReference>
<reference evidence="15 16" key="1">
    <citation type="journal article" date="2018" name="Genome Announc.">
        <title>Genome Sequence of Geothermobacter sp. HR-1 Iron Reducer from the Loihi Seamount.</title>
        <authorList>
            <person name="Smith H."/>
            <person name="Abuyen K."/>
            <person name="Tremblay J."/>
            <person name="Savalia P."/>
            <person name="Perez-Rodriguez I."/>
            <person name="Emerson D."/>
            <person name="Tully B."/>
            <person name="Amend J."/>
        </authorList>
    </citation>
    <scope>NUCLEOTIDE SEQUENCE [LARGE SCALE GENOMIC DNA]</scope>
    <source>
        <strain evidence="15 16">HR-1</strain>
    </source>
</reference>
<keyword evidence="8" id="KW-0418">Kinase</keyword>
<evidence type="ECO:0000256" key="1">
    <source>
        <dbReference type="ARBA" id="ARBA00000085"/>
    </source>
</evidence>
<proteinExistence type="predicted"/>
<dbReference type="EMBL" id="PPFX01000001">
    <property type="protein sequence ID" value="PNU21804.1"/>
    <property type="molecule type" value="Genomic_DNA"/>
</dbReference>
<dbReference type="Pfam" id="PF02518">
    <property type="entry name" value="HATPase_c"/>
    <property type="match status" value="1"/>
</dbReference>
<comment type="caution">
    <text evidence="15">The sequence shown here is derived from an EMBL/GenBank/DDBJ whole genome shotgun (WGS) entry which is preliminary data.</text>
</comment>
<dbReference type="InterPro" id="IPR004105">
    <property type="entry name" value="CheA-like_dim"/>
</dbReference>
<evidence type="ECO:0000259" key="13">
    <source>
        <dbReference type="PROSITE" id="PS50851"/>
    </source>
</evidence>
<dbReference type="GO" id="GO:0005524">
    <property type="term" value="F:ATP binding"/>
    <property type="evidence" value="ECO:0007669"/>
    <property type="project" value="UniProtKB-KW"/>
</dbReference>
<dbReference type="Gene3D" id="2.30.30.40">
    <property type="entry name" value="SH3 Domains"/>
    <property type="match status" value="1"/>
</dbReference>
<dbReference type="SUPFAM" id="SSF47226">
    <property type="entry name" value="Histidine-containing phosphotransfer domain, HPT domain"/>
    <property type="match status" value="1"/>
</dbReference>
<gene>
    <name evidence="15" type="ORF">C2E25_00820</name>
</gene>
<keyword evidence="9" id="KW-0067">ATP-binding</keyword>
<dbReference type="InterPro" id="IPR035891">
    <property type="entry name" value="CheY-binding_CheA"/>
</dbReference>
<dbReference type="Gene3D" id="3.30.565.10">
    <property type="entry name" value="Histidine kinase-like ATPase, C-terminal domain"/>
    <property type="match status" value="1"/>
</dbReference>
<dbReference type="InterPro" id="IPR008207">
    <property type="entry name" value="Sig_transdc_His_kin_Hpt_dom"/>
</dbReference>
<feature type="domain" description="CheW-like" evidence="13">
    <location>
        <begin position="484"/>
        <end position="617"/>
    </location>
</feature>